<reference evidence="6" key="1">
    <citation type="journal article" date="2019" name="Int. J. Syst. Evol. Microbiol.">
        <title>The Global Catalogue of Microorganisms (GCM) 10K type strain sequencing project: providing services to taxonomists for standard genome sequencing and annotation.</title>
        <authorList>
            <consortium name="The Broad Institute Genomics Platform"/>
            <consortium name="The Broad Institute Genome Sequencing Center for Infectious Disease"/>
            <person name="Wu L."/>
            <person name="Ma J."/>
        </authorList>
    </citation>
    <scope>NUCLEOTIDE SEQUENCE [LARGE SCALE GENOMIC DNA]</scope>
    <source>
        <strain evidence="6">JCM 18200</strain>
    </source>
</reference>
<dbReference type="InterPro" id="IPR009057">
    <property type="entry name" value="Homeodomain-like_sf"/>
</dbReference>
<keyword evidence="6" id="KW-1185">Reference proteome</keyword>
<dbReference type="Pfam" id="PF02311">
    <property type="entry name" value="AraC_binding"/>
    <property type="match status" value="1"/>
</dbReference>
<keyword evidence="2" id="KW-0238">DNA-binding</keyword>
<evidence type="ECO:0000256" key="1">
    <source>
        <dbReference type="ARBA" id="ARBA00023015"/>
    </source>
</evidence>
<evidence type="ECO:0000313" key="5">
    <source>
        <dbReference type="EMBL" id="GAA4793995.1"/>
    </source>
</evidence>
<dbReference type="Pfam" id="PF12833">
    <property type="entry name" value="HTH_18"/>
    <property type="match status" value="1"/>
</dbReference>
<protein>
    <submittedName>
        <fullName evidence="5">AraC family transcriptional regulator</fullName>
    </submittedName>
</protein>
<proteinExistence type="predicted"/>
<dbReference type="SUPFAM" id="SSF51215">
    <property type="entry name" value="Regulatory protein AraC"/>
    <property type="match status" value="1"/>
</dbReference>
<dbReference type="SUPFAM" id="SSF46689">
    <property type="entry name" value="Homeodomain-like"/>
    <property type="match status" value="1"/>
</dbReference>
<feature type="domain" description="HTH araC/xylS-type" evidence="4">
    <location>
        <begin position="176"/>
        <end position="276"/>
    </location>
</feature>
<dbReference type="Gene3D" id="2.60.120.10">
    <property type="entry name" value="Jelly Rolls"/>
    <property type="match status" value="1"/>
</dbReference>
<dbReference type="EMBL" id="BAABIQ010000035">
    <property type="protein sequence ID" value="GAA4793995.1"/>
    <property type="molecule type" value="Genomic_DNA"/>
</dbReference>
<dbReference type="RefSeq" id="WP_345231923.1">
    <property type="nucleotide sequence ID" value="NZ_BAABIQ010000035.1"/>
</dbReference>
<dbReference type="InterPro" id="IPR018060">
    <property type="entry name" value="HTH_AraC"/>
</dbReference>
<accession>A0ABP9BGX7</accession>
<evidence type="ECO:0000256" key="2">
    <source>
        <dbReference type="ARBA" id="ARBA00023125"/>
    </source>
</evidence>
<sequence>MRRIQFESLVVTEWDVEEFPLPKHKHSFYEMIYIVDGAGIHVLNNNRFAYKARDLFIVSPEDRHYFEVEERSRFTFIKFTDDYFAGHKQHRPHALFFSSPEEIMRNNLLKEVKLELDELSNSILSNIIKNIVAYNSRKDIASSPLIYYQLLSIFGLIREAALKIGVRVDKEQAGNEEMASYIHEYIYEPEMLLMKNIAGHFHLAPGYFSAYFKRNFGISYREYVNGYRLKLIEKRLTIPSLTIKEIADEFGFTDISHLSHYFKSIRKISPKQFREKGRKLTTSSIP</sequence>
<comment type="caution">
    <text evidence="5">The sequence shown here is derived from an EMBL/GenBank/DDBJ whole genome shotgun (WGS) entry which is preliminary data.</text>
</comment>
<dbReference type="Proteomes" id="UP001501411">
    <property type="component" value="Unassembled WGS sequence"/>
</dbReference>
<evidence type="ECO:0000313" key="6">
    <source>
        <dbReference type="Proteomes" id="UP001501411"/>
    </source>
</evidence>
<dbReference type="InterPro" id="IPR003313">
    <property type="entry name" value="AraC-bd"/>
</dbReference>
<keyword evidence="1" id="KW-0805">Transcription regulation</keyword>
<evidence type="ECO:0000259" key="4">
    <source>
        <dbReference type="PROSITE" id="PS01124"/>
    </source>
</evidence>
<dbReference type="PANTHER" id="PTHR43280">
    <property type="entry name" value="ARAC-FAMILY TRANSCRIPTIONAL REGULATOR"/>
    <property type="match status" value="1"/>
</dbReference>
<organism evidence="5 6">
    <name type="scientific">Olivibacter ginsenosidimutans</name>
    <dbReference type="NCBI Taxonomy" id="1176537"/>
    <lineage>
        <taxon>Bacteria</taxon>
        <taxon>Pseudomonadati</taxon>
        <taxon>Bacteroidota</taxon>
        <taxon>Sphingobacteriia</taxon>
        <taxon>Sphingobacteriales</taxon>
        <taxon>Sphingobacteriaceae</taxon>
        <taxon>Olivibacter</taxon>
    </lineage>
</organism>
<keyword evidence="3" id="KW-0804">Transcription</keyword>
<dbReference type="PROSITE" id="PS01124">
    <property type="entry name" value="HTH_ARAC_FAMILY_2"/>
    <property type="match status" value="1"/>
</dbReference>
<evidence type="ECO:0000256" key="3">
    <source>
        <dbReference type="ARBA" id="ARBA00023163"/>
    </source>
</evidence>
<gene>
    <name evidence="5" type="ORF">GCM10023231_22920</name>
</gene>
<dbReference type="PANTHER" id="PTHR43280:SF2">
    <property type="entry name" value="HTH-TYPE TRANSCRIPTIONAL REGULATOR EXSA"/>
    <property type="match status" value="1"/>
</dbReference>
<dbReference type="SMART" id="SM00342">
    <property type="entry name" value="HTH_ARAC"/>
    <property type="match status" value="1"/>
</dbReference>
<dbReference type="PROSITE" id="PS00041">
    <property type="entry name" value="HTH_ARAC_FAMILY_1"/>
    <property type="match status" value="1"/>
</dbReference>
<name>A0ABP9BGX7_9SPHI</name>
<dbReference type="InterPro" id="IPR014710">
    <property type="entry name" value="RmlC-like_jellyroll"/>
</dbReference>
<dbReference type="InterPro" id="IPR037923">
    <property type="entry name" value="HTH-like"/>
</dbReference>
<dbReference type="Gene3D" id="1.10.10.60">
    <property type="entry name" value="Homeodomain-like"/>
    <property type="match status" value="2"/>
</dbReference>
<dbReference type="InterPro" id="IPR018062">
    <property type="entry name" value="HTH_AraC-typ_CS"/>
</dbReference>